<keyword evidence="2" id="KW-0808">Transferase</keyword>
<dbReference type="Gene3D" id="3.40.630.30">
    <property type="match status" value="1"/>
</dbReference>
<evidence type="ECO:0000259" key="1">
    <source>
        <dbReference type="PROSITE" id="PS51186"/>
    </source>
</evidence>
<dbReference type="SUPFAM" id="SSF55729">
    <property type="entry name" value="Acyl-CoA N-acyltransferases (Nat)"/>
    <property type="match status" value="1"/>
</dbReference>
<dbReference type="Pfam" id="PF13527">
    <property type="entry name" value="Acetyltransf_9"/>
    <property type="match status" value="1"/>
</dbReference>
<organism evidence="2 3">
    <name type="scientific">Nonomuraea endophytica</name>
    <dbReference type="NCBI Taxonomy" id="714136"/>
    <lineage>
        <taxon>Bacteria</taxon>
        <taxon>Bacillati</taxon>
        <taxon>Actinomycetota</taxon>
        <taxon>Actinomycetes</taxon>
        <taxon>Streptosporangiales</taxon>
        <taxon>Streptosporangiaceae</taxon>
        <taxon>Nonomuraea</taxon>
    </lineage>
</organism>
<proteinExistence type="predicted"/>
<dbReference type="GO" id="GO:0016747">
    <property type="term" value="F:acyltransferase activity, transferring groups other than amino-acyl groups"/>
    <property type="evidence" value="ECO:0007669"/>
    <property type="project" value="InterPro"/>
</dbReference>
<reference evidence="2 3" key="1">
    <citation type="submission" date="2020-08" db="EMBL/GenBank/DDBJ databases">
        <title>Genomic Encyclopedia of Type Strains, Phase IV (KMG-IV): sequencing the most valuable type-strain genomes for metagenomic binning, comparative biology and taxonomic classification.</title>
        <authorList>
            <person name="Goeker M."/>
        </authorList>
    </citation>
    <scope>NUCLEOTIDE SEQUENCE [LARGE SCALE GENOMIC DNA]</scope>
    <source>
        <strain evidence="2 3">DSM 45385</strain>
    </source>
</reference>
<dbReference type="RefSeq" id="WP_184970758.1">
    <property type="nucleotide sequence ID" value="NZ_JACHIN010000013.1"/>
</dbReference>
<feature type="domain" description="N-acetyltransferase" evidence="1">
    <location>
        <begin position="7"/>
        <end position="186"/>
    </location>
</feature>
<dbReference type="Proteomes" id="UP000568380">
    <property type="component" value="Unassembled WGS sequence"/>
</dbReference>
<name>A0A7W8EK92_9ACTN</name>
<dbReference type="PROSITE" id="PS51186">
    <property type="entry name" value="GNAT"/>
    <property type="match status" value="1"/>
</dbReference>
<sequence length="287" mass="30955">MGGPEGGMIRTARPGDRDALYALWAACFDAPHIVPLYESDPGRHERTFVVPGPGGLLACVYYLPRPIRDGRGGVLRVGGVANVATRPDARGQGHVRRLLAAAVAAMAADGCAWSLLFTGTPAVYSGWRSFELPLVSGPLAVPGGVCAPLRAAVPEELAGLHEAHNRRRPLTTVRDPAHWRVRVPLWYGELLRTGDAYAAVRWHADELEILEVAGDLETLLPALAGEALRRGIRRARARLAWDDPAVPYLLASVRRDSDRTGMARAVLADPDPVVRAPGAAHWPADYF</sequence>
<evidence type="ECO:0000313" key="3">
    <source>
        <dbReference type="Proteomes" id="UP000568380"/>
    </source>
</evidence>
<dbReference type="AlphaFoldDB" id="A0A7W8EK92"/>
<protein>
    <submittedName>
        <fullName evidence="2">GNAT superfamily N-acetyltransferase</fullName>
    </submittedName>
</protein>
<dbReference type="InterPro" id="IPR000182">
    <property type="entry name" value="GNAT_dom"/>
</dbReference>
<accession>A0A7W8EK92</accession>
<dbReference type="EMBL" id="JACHIN010000013">
    <property type="protein sequence ID" value="MBB5082494.1"/>
    <property type="molecule type" value="Genomic_DNA"/>
</dbReference>
<gene>
    <name evidence="2" type="ORF">HNR40_007989</name>
</gene>
<evidence type="ECO:0000313" key="2">
    <source>
        <dbReference type="EMBL" id="MBB5082494.1"/>
    </source>
</evidence>
<dbReference type="InterPro" id="IPR016181">
    <property type="entry name" value="Acyl_CoA_acyltransferase"/>
</dbReference>
<keyword evidence="3" id="KW-1185">Reference proteome</keyword>
<comment type="caution">
    <text evidence="2">The sequence shown here is derived from an EMBL/GenBank/DDBJ whole genome shotgun (WGS) entry which is preliminary data.</text>
</comment>